<evidence type="ECO:0000256" key="1">
    <source>
        <dbReference type="SAM" id="Coils"/>
    </source>
</evidence>
<protein>
    <submittedName>
        <fullName evidence="2">Uncharacterized protein</fullName>
    </submittedName>
</protein>
<dbReference type="EMBL" id="BKCJ010002667">
    <property type="protein sequence ID" value="GEU50122.1"/>
    <property type="molecule type" value="Genomic_DNA"/>
</dbReference>
<keyword evidence="1" id="KW-0175">Coiled coil</keyword>
<evidence type="ECO:0000313" key="2">
    <source>
        <dbReference type="EMBL" id="GEU50122.1"/>
    </source>
</evidence>
<proteinExistence type="predicted"/>
<dbReference type="AlphaFoldDB" id="A0A6L2KNE9"/>
<sequence>MILESVEHDPLIWPTIEENKVIRTKKYAELCAAEKIQADCDMKATNIILQGDDPIGCLNKAIAFLTAVPSLRFPSTNNQLRTSSNPRNQVIIKDGRVIVQQVQGRQGESYYGTGYKSDANSSGGTIQVDMQGLLNVTTVKTEDLNTYDSDCDDISNAKAVLMANISKYGSDVISEVPHSETYLTDMENQSVLAMQDFKQPPAVDFTDNEIHSDSNIILYSYYLQKTQQKAQQIKPTLYDGIVMSDKHVAMHVIDDAKTLILEEESRSRILTKDFGKRFTPQQELSAEQAFWLRMSDPTSKPFDALFVKIEAPKELPKTSLVNESLKKLKFYLAKFDNVVKIMTTPNACRDLLNEIIEVQTVFDQMDDAVQQSSVDKQSQLQDKDSTIYKLKDIIKSLREKSKEENVNYDYVEIETKNVELENSVAKLILKNERLCNEINHVKQELLVYVRDTCPNAIKLSVKKVVVTPKNKVKKVRFAELLTSSSNIKQPSGNKKNDRISQTPSRNMKAIIKEQVKAQVFKIMPQIEKYVTESLGVEVLVRSTNQPRTSCVVVALLS</sequence>
<organism evidence="2">
    <name type="scientific">Tanacetum cinerariifolium</name>
    <name type="common">Dalmatian daisy</name>
    <name type="synonym">Chrysanthemum cinerariifolium</name>
    <dbReference type="NCBI Taxonomy" id="118510"/>
    <lineage>
        <taxon>Eukaryota</taxon>
        <taxon>Viridiplantae</taxon>
        <taxon>Streptophyta</taxon>
        <taxon>Embryophyta</taxon>
        <taxon>Tracheophyta</taxon>
        <taxon>Spermatophyta</taxon>
        <taxon>Magnoliopsida</taxon>
        <taxon>eudicotyledons</taxon>
        <taxon>Gunneridae</taxon>
        <taxon>Pentapetalae</taxon>
        <taxon>asterids</taxon>
        <taxon>campanulids</taxon>
        <taxon>Asterales</taxon>
        <taxon>Asteraceae</taxon>
        <taxon>Asteroideae</taxon>
        <taxon>Anthemideae</taxon>
        <taxon>Anthemidinae</taxon>
        <taxon>Tanacetum</taxon>
    </lineage>
</organism>
<gene>
    <name evidence="2" type="ORF">Tci_022100</name>
</gene>
<reference evidence="2" key="1">
    <citation type="journal article" date="2019" name="Sci. Rep.">
        <title>Draft genome of Tanacetum cinerariifolium, the natural source of mosquito coil.</title>
        <authorList>
            <person name="Yamashiro T."/>
            <person name="Shiraishi A."/>
            <person name="Satake H."/>
            <person name="Nakayama K."/>
        </authorList>
    </citation>
    <scope>NUCLEOTIDE SEQUENCE</scope>
</reference>
<comment type="caution">
    <text evidence="2">The sequence shown here is derived from an EMBL/GenBank/DDBJ whole genome shotgun (WGS) entry which is preliminary data.</text>
</comment>
<accession>A0A6L2KNE9</accession>
<name>A0A6L2KNE9_TANCI</name>
<feature type="coiled-coil region" evidence="1">
    <location>
        <begin position="410"/>
        <end position="444"/>
    </location>
</feature>